<evidence type="ECO:0000313" key="2">
    <source>
        <dbReference type="EMBL" id="KLV03420.1"/>
    </source>
</evidence>
<dbReference type="RefSeq" id="WP_157037931.1">
    <property type="nucleotide sequence ID" value="NZ_LDOT01000034.1"/>
</dbReference>
<accession>A0A0J1GUK9</accession>
<dbReference type="EMBL" id="LDOT01000034">
    <property type="protein sequence ID" value="KLV03420.1"/>
    <property type="molecule type" value="Genomic_DNA"/>
</dbReference>
<comment type="caution">
    <text evidence="2">The sequence shown here is derived from an EMBL/GenBank/DDBJ whole genome shotgun (WGS) entry which is preliminary data.</text>
</comment>
<keyword evidence="3" id="KW-1185">Reference proteome</keyword>
<dbReference type="Proteomes" id="UP000036097">
    <property type="component" value="Unassembled WGS sequence"/>
</dbReference>
<organism evidence="2 3">
    <name type="scientific">Photobacterium aquae</name>
    <dbReference type="NCBI Taxonomy" id="1195763"/>
    <lineage>
        <taxon>Bacteria</taxon>
        <taxon>Pseudomonadati</taxon>
        <taxon>Pseudomonadota</taxon>
        <taxon>Gammaproteobacteria</taxon>
        <taxon>Vibrionales</taxon>
        <taxon>Vibrionaceae</taxon>
        <taxon>Photobacterium</taxon>
    </lineage>
</organism>
<reference evidence="2 3" key="1">
    <citation type="submission" date="2015-05" db="EMBL/GenBank/DDBJ databases">
        <title>Photobacterium galathea sp. nov.</title>
        <authorList>
            <person name="Machado H."/>
            <person name="Gram L."/>
        </authorList>
    </citation>
    <scope>NUCLEOTIDE SEQUENCE [LARGE SCALE GENOMIC DNA]</scope>
    <source>
        <strain evidence="2 3">CGMCC 1.12159</strain>
    </source>
</reference>
<protein>
    <submittedName>
        <fullName evidence="2">Uncharacterized protein</fullName>
    </submittedName>
</protein>
<sequence>MQHKIIVNSTLGVSLFVCSAIAPVFSESVLMPFDEYMTRCTSQFGDDDITRAVCESQYRAIAQKEEELMAQTNSLTEEIWQSPPSEAADDNVKDAE</sequence>
<name>A0A0J1GUK9_9GAMM</name>
<dbReference type="PATRIC" id="fig|1195763.3.peg.4305"/>
<proteinExistence type="predicted"/>
<gene>
    <name evidence="2" type="ORF">ABT56_20100</name>
</gene>
<evidence type="ECO:0000313" key="3">
    <source>
        <dbReference type="Proteomes" id="UP000036097"/>
    </source>
</evidence>
<evidence type="ECO:0000256" key="1">
    <source>
        <dbReference type="SAM" id="MobiDB-lite"/>
    </source>
</evidence>
<dbReference type="AlphaFoldDB" id="A0A0J1GUK9"/>
<dbReference type="OrthoDB" id="5828819at2"/>
<feature type="region of interest" description="Disordered" evidence="1">
    <location>
        <begin position="76"/>
        <end position="96"/>
    </location>
</feature>